<dbReference type="STRING" id="42253.NITMOv2_3574"/>
<reference evidence="1 2" key="1">
    <citation type="journal article" date="2015" name="Proc. Natl. Acad. Sci. U.S.A.">
        <title>Expanded metabolic versatility of ubiquitous nitrite-oxidizing bacteria from the genus Nitrospira.</title>
        <authorList>
            <person name="Koch H."/>
            <person name="Lucker S."/>
            <person name="Albertsen M."/>
            <person name="Kitzinger K."/>
            <person name="Herbold C."/>
            <person name="Spieck E."/>
            <person name="Nielsen P.H."/>
            <person name="Wagner M."/>
            <person name="Daims H."/>
        </authorList>
    </citation>
    <scope>NUCLEOTIDE SEQUENCE [LARGE SCALE GENOMIC DNA]</scope>
    <source>
        <strain evidence="1 2">NSP M-1</strain>
    </source>
</reference>
<evidence type="ECO:0000313" key="2">
    <source>
        <dbReference type="Proteomes" id="UP000069205"/>
    </source>
</evidence>
<dbReference type="AlphaFoldDB" id="A0A0K2GGA4"/>
<dbReference type="EMBL" id="CP011801">
    <property type="protein sequence ID" value="ALA59966.1"/>
    <property type="molecule type" value="Genomic_DNA"/>
</dbReference>
<gene>
    <name evidence="1" type="ORF">NITMOv2_3574</name>
</gene>
<keyword evidence="2" id="KW-1185">Reference proteome</keyword>
<dbReference type="Proteomes" id="UP000069205">
    <property type="component" value="Chromosome"/>
</dbReference>
<dbReference type="RefSeq" id="WP_053380892.1">
    <property type="nucleotide sequence ID" value="NZ_CP011801.1"/>
</dbReference>
<protein>
    <submittedName>
        <fullName evidence="1">Uncharacterized protein</fullName>
    </submittedName>
</protein>
<dbReference type="PATRIC" id="fig|42253.5.peg.3525"/>
<proteinExistence type="predicted"/>
<sequence>MAGGSGNGLYDHLYARFFERRDSHQGYEFQHQPVGSAAPPTVTFSEKLRWWTWNRWQRRKKILAERDRLQQEILRIRQASDKTDGRR</sequence>
<dbReference type="OrthoDB" id="9801881at2"/>
<organism evidence="1 2">
    <name type="scientific">Nitrospira moscoviensis</name>
    <dbReference type="NCBI Taxonomy" id="42253"/>
    <lineage>
        <taxon>Bacteria</taxon>
        <taxon>Pseudomonadati</taxon>
        <taxon>Nitrospirota</taxon>
        <taxon>Nitrospiria</taxon>
        <taxon>Nitrospirales</taxon>
        <taxon>Nitrospiraceae</taxon>
        <taxon>Nitrospira</taxon>
    </lineage>
</organism>
<dbReference type="KEGG" id="nmv:NITMOv2_3574"/>
<accession>A0A0K2GGA4</accession>
<evidence type="ECO:0000313" key="1">
    <source>
        <dbReference type="EMBL" id="ALA59966.1"/>
    </source>
</evidence>
<name>A0A0K2GGA4_NITMO</name>